<evidence type="ECO:0000313" key="4">
    <source>
        <dbReference type="EMBL" id="RLV54757.1"/>
    </source>
</evidence>
<evidence type="ECO:0000256" key="2">
    <source>
        <dbReference type="ARBA" id="ARBA00023315"/>
    </source>
</evidence>
<accession>A0A3L8PHK5</accession>
<dbReference type="EMBL" id="RDBF01000014">
    <property type="protein sequence ID" value="RLV54757.1"/>
    <property type="molecule type" value="Genomic_DNA"/>
</dbReference>
<dbReference type="Proteomes" id="UP000282515">
    <property type="component" value="Unassembled WGS sequence"/>
</dbReference>
<organism evidence="4 5">
    <name type="scientific">Aeromicrobium phragmitis</name>
    <dbReference type="NCBI Taxonomy" id="2478914"/>
    <lineage>
        <taxon>Bacteria</taxon>
        <taxon>Bacillati</taxon>
        <taxon>Actinomycetota</taxon>
        <taxon>Actinomycetes</taxon>
        <taxon>Propionibacteriales</taxon>
        <taxon>Nocardioidaceae</taxon>
        <taxon>Aeromicrobium</taxon>
    </lineage>
</organism>
<dbReference type="AlphaFoldDB" id="A0A3L8PHK5"/>
<dbReference type="Gene3D" id="3.40.630.30">
    <property type="match status" value="1"/>
</dbReference>
<comment type="caution">
    <text evidence="4">The sequence shown here is derived from an EMBL/GenBank/DDBJ whole genome shotgun (WGS) entry which is preliminary data.</text>
</comment>
<dbReference type="PANTHER" id="PTHR43877:SF5">
    <property type="entry name" value="BLL8307 PROTEIN"/>
    <property type="match status" value="1"/>
</dbReference>
<dbReference type="GO" id="GO:0016747">
    <property type="term" value="F:acyltransferase activity, transferring groups other than amino-acyl groups"/>
    <property type="evidence" value="ECO:0007669"/>
    <property type="project" value="InterPro"/>
</dbReference>
<reference evidence="4 5" key="1">
    <citation type="submission" date="2018-10" db="EMBL/GenBank/DDBJ databases">
        <title>Aeromicrobium sp. 9W16Y-2 whole genome shotgun sequence.</title>
        <authorList>
            <person name="Li F."/>
        </authorList>
    </citation>
    <scope>NUCLEOTIDE SEQUENCE [LARGE SCALE GENOMIC DNA]</scope>
    <source>
        <strain evidence="4 5">9W16Y-2</strain>
    </source>
</reference>
<evidence type="ECO:0000259" key="3">
    <source>
        <dbReference type="PROSITE" id="PS51186"/>
    </source>
</evidence>
<dbReference type="InterPro" id="IPR000182">
    <property type="entry name" value="GNAT_dom"/>
</dbReference>
<dbReference type="CDD" id="cd04301">
    <property type="entry name" value="NAT_SF"/>
    <property type="match status" value="1"/>
</dbReference>
<dbReference type="Pfam" id="PF00583">
    <property type="entry name" value="Acetyltransf_1"/>
    <property type="match status" value="1"/>
</dbReference>
<protein>
    <submittedName>
        <fullName evidence="4">GNAT family N-acetyltransferase</fullName>
    </submittedName>
</protein>
<feature type="domain" description="N-acetyltransferase" evidence="3">
    <location>
        <begin position="3"/>
        <end position="153"/>
    </location>
</feature>
<dbReference type="RefSeq" id="WP_121795401.1">
    <property type="nucleotide sequence ID" value="NZ_RDBF01000014.1"/>
</dbReference>
<proteinExistence type="predicted"/>
<gene>
    <name evidence="4" type="ORF">D9V41_15035</name>
</gene>
<dbReference type="InterPro" id="IPR016181">
    <property type="entry name" value="Acyl_CoA_acyltransferase"/>
</dbReference>
<name>A0A3L8PHK5_9ACTN</name>
<dbReference type="SUPFAM" id="SSF55729">
    <property type="entry name" value="Acyl-CoA N-acyltransferases (Nat)"/>
    <property type="match status" value="1"/>
</dbReference>
<dbReference type="PROSITE" id="PS51186">
    <property type="entry name" value="GNAT"/>
    <property type="match status" value="1"/>
</dbReference>
<dbReference type="PANTHER" id="PTHR43877">
    <property type="entry name" value="AMINOALKYLPHOSPHONATE N-ACETYLTRANSFERASE-RELATED-RELATED"/>
    <property type="match status" value="1"/>
</dbReference>
<keyword evidence="5" id="KW-1185">Reference proteome</keyword>
<evidence type="ECO:0000256" key="1">
    <source>
        <dbReference type="ARBA" id="ARBA00022679"/>
    </source>
</evidence>
<sequence length="153" mass="16764">MSVVVREADLTDAQVAAFLTSHVAQLRGMSPPESTHALDLDGLRDSALTVWVAYDDGCVVASAALKDLGDGHAELKSMRTSGDRQRRGLGRLMLDHVLEQARARGCTRLSLETGTEDFFAPARSLYRRAGFQECGPFGDYRPDPPSTFMTMSW</sequence>
<dbReference type="OrthoDB" id="9803233at2"/>
<keyword evidence="1 4" id="KW-0808">Transferase</keyword>
<dbReference type="InterPro" id="IPR050832">
    <property type="entry name" value="Bact_Acetyltransf"/>
</dbReference>
<evidence type="ECO:0000313" key="5">
    <source>
        <dbReference type="Proteomes" id="UP000282515"/>
    </source>
</evidence>
<keyword evidence="2" id="KW-0012">Acyltransferase</keyword>